<dbReference type="RefSeq" id="WP_141382773.1">
    <property type="nucleotide sequence ID" value="NZ_BJNF01000024.1"/>
</dbReference>
<evidence type="ECO:0000256" key="2">
    <source>
        <dbReference type="ARBA" id="ARBA00009437"/>
    </source>
</evidence>
<dbReference type="SUPFAM" id="SSF46785">
    <property type="entry name" value="Winged helix' DNA-binding domain"/>
    <property type="match status" value="1"/>
</dbReference>
<dbReference type="InterPro" id="IPR005119">
    <property type="entry name" value="LysR_subst-bd"/>
</dbReference>
<evidence type="ECO:0000256" key="1">
    <source>
        <dbReference type="ARBA" id="ARBA00003502"/>
    </source>
</evidence>
<comment type="function">
    <text evidence="1">NodD regulates the expression of the nodABCFE genes which encode other nodulation proteins. NodD is also a negative regulator of its own expression. Binds flavonoids as inducers.</text>
</comment>
<dbReference type="OrthoDB" id="9786526at2"/>
<dbReference type="AlphaFoldDB" id="A0A4Y3WCR5"/>
<proteinExistence type="inferred from homology"/>
<organism evidence="7 8">
    <name type="scientific">Nitrobacter winogradskyi</name>
    <name type="common">Nitrobacter agilis</name>
    <dbReference type="NCBI Taxonomy" id="913"/>
    <lineage>
        <taxon>Bacteria</taxon>
        <taxon>Pseudomonadati</taxon>
        <taxon>Pseudomonadota</taxon>
        <taxon>Alphaproteobacteria</taxon>
        <taxon>Hyphomicrobiales</taxon>
        <taxon>Nitrobacteraceae</taxon>
        <taxon>Nitrobacter</taxon>
    </lineage>
</organism>
<dbReference type="GO" id="GO:0043565">
    <property type="term" value="F:sequence-specific DNA binding"/>
    <property type="evidence" value="ECO:0007669"/>
    <property type="project" value="TreeGrafter"/>
</dbReference>
<dbReference type="Gene3D" id="1.10.10.10">
    <property type="entry name" value="Winged helix-like DNA-binding domain superfamily/Winged helix DNA-binding domain"/>
    <property type="match status" value="1"/>
</dbReference>
<dbReference type="PROSITE" id="PS50931">
    <property type="entry name" value="HTH_LYSR"/>
    <property type="match status" value="1"/>
</dbReference>
<dbReference type="PANTHER" id="PTHR30537">
    <property type="entry name" value="HTH-TYPE TRANSCRIPTIONAL REGULATOR"/>
    <property type="match status" value="1"/>
</dbReference>
<evidence type="ECO:0000256" key="5">
    <source>
        <dbReference type="ARBA" id="ARBA00023163"/>
    </source>
</evidence>
<dbReference type="InterPro" id="IPR058163">
    <property type="entry name" value="LysR-type_TF_proteobact-type"/>
</dbReference>
<keyword evidence="3" id="KW-0805">Transcription regulation</keyword>
<dbReference type="InterPro" id="IPR036390">
    <property type="entry name" value="WH_DNA-bd_sf"/>
</dbReference>
<evidence type="ECO:0000256" key="4">
    <source>
        <dbReference type="ARBA" id="ARBA00023125"/>
    </source>
</evidence>
<dbReference type="PANTHER" id="PTHR30537:SF31">
    <property type="entry name" value="TRANSCRIPTIONAL REGULATOR, LYSR FAMILY"/>
    <property type="match status" value="1"/>
</dbReference>
<keyword evidence="4" id="KW-0238">DNA-binding</keyword>
<sequence>MHDLNDLYFFVQVVDHGGFAAAARALGIPKSRLSRRMATLEARLGVRLIQRSTRRFTVTGIGQDYYHHCVAMLVEAEAAQDLIERSRTKPQGIVRISCPPPLLYFQVGEMIARFMAECPDVEVHLESTPRRVDVIADGIDIALRVRFPPLEDNDLVMRVLAESAQRLVASPSLLKKLSHPPVPADLVHLPSIGWQSPHQRHEWSLDGPDAGAARIPHTPRFITEDMVALRFAALRGIGVGQFPTMMVKADLESGALVDVLPDWTPRAGIVHAVFSSRRGLLPSVRALLDFLAAEFAVLTRADTDVSPPHKMR</sequence>
<dbReference type="Gene3D" id="3.40.190.290">
    <property type="match status" value="1"/>
</dbReference>
<dbReference type="FunFam" id="1.10.10.10:FF:000001">
    <property type="entry name" value="LysR family transcriptional regulator"/>
    <property type="match status" value="1"/>
</dbReference>
<accession>A0A4Y3WCR5</accession>
<evidence type="ECO:0000259" key="6">
    <source>
        <dbReference type="PROSITE" id="PS50931"/>
    </source>
</evidence>
<evidence type="ECO:0000256" key="3">
    <source>
        <dbReference type="ARBA" id="ARBA00023015"/>
    </source>
</evidence>
<gene>
    <name evidence="7" type="ORF">NWI01_09180</name>
</gene>
<dbReference type="GO" id="GO:0003700">
    <property type="term" value="F:DNA-binding transcription factor activity"/>
    <property type="evidence" value="ECO:0007669"/>
    <property type="project" value="InterPro"/>
</dbReference>
<feature type="domain" description="HTH lysR-type" evidence="6">
    <location>
        <begin position="1"/>
        <end position="59"/>
    </location>
</feature>
<dbReference type="InterPro" id="IPR036388">
    <property type="entry name" value="WH-like_DNA-bd_sf"/>
</dbReference>
<dbReference type="Pfam" id="PF03466">
    <property type="entry name" value="LysR_substrate"/>
    <property type="match status" value="1"/>
</dbReference>
<dbReference type="SUPFAM" id="SSF53850">
    <property type="entry name" value="Periplasmic binding protein-like II"/>
    <property type="match status" value="1"/>
</dbReference>
<evidence type="ECO:0000313" key="8">
    <source>
        <dbReference type="Proteomes" id="UP000318825"/>
    </source>
</evidence>
<comment type="caution">
    <text evidence="7">The sequence shown here is derived from an EMBL/GenBank/DDBJ whole genome shotgun (WGS) entry which is preliminary data.</text>
</comment>
<dbReference type="Proteomes" id="UP000318825">
    <property type="component" value="Unassembled WGS sequence"/>
</dbReference>
<dbReference type="NCBIfam" id="NF011573">
    <property type="entry name" value="PRK14997.1"/>
    <property type="match status" value="1"/>
</dbReference>
<dbReference type="EMBL" id="BJNF01000024">
    <property type="protein sequence ID" value="GEC15026.1"/>
    <property type="molecule type" value="Genomic_DNA"/>
</dbReference>
<dbReference type="InterPro" id="IPR000847">
    <property type="entry name" value="LysR_HTH_N"/>
</dbReference>
<dbReference type="Pfam" id="PF00126">
    <property type="entry name" value="HTH_1"/>
    <property type="match status" value="1"/>
</dbReference>
<comment type="similarity">
    <text evidence="2">Belongs to the LysR transcriptional regulatory family.</text>
</comment>
<evidence type="ECO:0000313" key="7">
    <source>
        <dbReference type="EMBL" id="GEC15026.1"/>
    </source>
</evidence>
<protein>
    <submittedName>
        <fullName evidence="7">LysR family transcriptional regulator</fullName>
    </submittedName>
</protein>
<dbReference type="CDD" id="cd08473">
    <property type="entry name" value="PBP2_CrgA_like_4"/>
    <property type="match status" value="1"/>
</dbReference>
<dbReference type="GO" id="GO:0006351">
    <property type="term" value="P:DNA-templated transcription"/>
    <property type="evidence" value="ECO:0007669"/>
    <property type="project" value="TreeGrafter"/>
</dbReference>
<keyword evidence="5" id="KW-0804">Transcription</keyword>
<name>A0A4Y3WCR5_NITWI</name>
<reference evidence="7 8" key="1">
    <citation type="submission" date="2019-06" db="EMBL/GenBank/DDBJ databases">
        <title>Whole genome shotgun sequence of Nitrobacter winogradskyi NBRC 14297.</title>
        <authorList>
            <person name="Hosoyama A."/>
            <person name="Uohara A."/>
            <person name="Ohji S."/>
            <person name="Ichikawa N."/>
        </authorList>
    </citation>
    <scope>NUCLEOTIDE SEQUENCE [LARGE SCALE GENOMIC DNA]</scope>
    <source>
        <strain evidence="7 8">NBRC 14297</strain>
    </source>
</reference>